<comment type="caution">
    <text evidence="2">The sequence shown here is derived from an EMBL/GenBank/DDBJ whole genome shotgun (WGS) entry which is preliminary data.</text>
</comment>
<feature type="transmembrane region" description="Helical" evidence="1">
    <location>
        <begin position="54"/>
        <end position="80"/>
    </location>
</feature>
<proteinExistence type="predicted"/>
<reference evidence="2 3" key="1">
    <citation type="submission" date="2017-12" db="EMBL/GenBank/DDBJ databases">
        <title>Phylogenetic diversity of female urinary microbiome.</title>
        <authorList>
            <person name="Thomas-White K."/>
            <person name="Wolfe A.J."/>
        </authorList>
    </citation>
    <scope>NUCLEOTIDE SEQUENCE [LARGE SCALE GENOMIC DNA]</scope>
    <source>
        <strain evidence="2 3">UMB0018</strain>
    </source>
</reference>
<protein>
    <submittedName>
        <fullName evidence="2">Uncharacterized protein</fullName>
    </submittedName>
</protein>
<keyword evidence="1" id="KW-0472">Membrane</keyword>
<evidence type="ECO:0000313" key="2">
    <source>
        <dbReference type="EMBL" id="PKY64701.1"/>
    </source>
</evidence>
<dbReference type="EMBL" id="PKKM01000005">
    <property type="protein sequence ID" value="PKY64701.1"/>
    <property type="molecule type" value="Genomic_DNA"/>
</dbReference>
<accession>A0A2I1I0Q0</accession>
<feature type="transmembrane region" description="Helical" evidence="1">
    <location>
        <begin position="16"/>
        <end position="42"/>
    </location>
</feature>
<dbReference type="Proteomes" id="UP000234198">
    <property type="component" value="Unassembled WGS sequence"/>
</dbReference>
<dbReference type="RefSeq" id="WP_007589449.1">
    <property type="nucleotide sequence ID" value="NZ_PKKM01000005.1"/>
</dbReference>
<evidence type="ECO:0000256" key="1">
    <source>
        <dbReference type="SAM" id="Phobius"/>
    </source>
</evidence>
<gene>
    <name evidence="2" type="ORF">CYJ22_04730</name>
</gene>
<sequence length="85" mass="9195">MAYNQFPEHPDDSVGAWMLTLFLVGIPVVGFIYLLILALGSGGSPAKRNFARAMFIWQIIGIVATILMFILFGGAIMAGLQNSGY</sequence>
<evidence type="ECO:0000313" key="3">
    <source>
        <dbReference type="Proteomes" id="UP000234198"/>
    </source>
</evidence>
<name>A0A2I1I0Q0_9ACTO</name>
<organism evidence="2 3">
    <name type="scientific">Schaalia odontolytica</name>
    <dbReference type="NCBI Taxonomy" id="1660"/>
    <lineage>
        <taxon>Bacteria</taxon>
        <taxon>Bacillati</taxon>
        <taxon>Actinomycetota</taxon>
        <taxon>Actinomycetes</taxon>
        <taxon>Actinomycetales</taxon>
        <taxon>Actinomycetaceae</taxon>
        <taxon>Schaalia</taxon>
    </lineage>
</organism>
<keyword evidence="1" id="KW-0812">Transmembrane</keyword>
<keyword evidence="1" id="KW-1133">Transmembrane helix</keyword>
<dbReference type="AlphaFoldDB" id="A0A2I1I0Q0"/>